<dbReference type="GO" id="GO:0006878">
    <property type="term" value="P:intracellular copper ion homeostasis"/>
    <property type="evidence" value="ECO:0007669"/>
    <property type="project" value="TreeGrafter"/>
</dbReference>
<comment type="subcellular location">
    <subcellularLocation>
        <location evidence="1">Nucleus</location>
    </subcellularLocation>
</comment>
<dbReference type="VEuPathDB" id="FungiDB:P174DRAFT_1790"/>
<evidence type="ECO:0000256" key="5">
    <source>
        <dbReference type="ARBA" id="ARBA00023015"/>
    </source>
</evidence>
<dbReference type="GO" id="GO:0005507">
    <property type="term" value="F:copper ion binding"/>
    <property type="evidence" value="ECO:0007669"/>
    <property type="project" value="InterPro"/>
</dbReference>
<dbReference type="GO" id="GO:0000981">
    <property type="term" value="F:DNA-binding transcription factor activity, RNA polymerase II-specific"/>
    <property type="evidence" value="ECO:0007669"/>
    <property type="project" value="TreeGrafter"/>
</dbReference>
<proteinExistence type="predicted"/>
<evidence type="ECO:0000313" key="10">
    <source>
        <dbReference type="EMBL" id="PKX98009.1"/>
    </source>
</evidence>
<feature type="compositionally biased region" description="Polar residues" evidence="8">
    <location>
        <begin position="131"/>
        <end position="150"/>
    </location>
</feature>
<gene>
    <name evidence="10" type="ORF">P174DRAFT_1790</name>
</gene>
<dbReference type="PROSITE" id="PS50073">
    <property type="entry name" value="COPPER_FIST_2"/>
    <property type="match status" value="1"/>
</dbReference>
<feature type="compositionally biased region" description="Polar residues" evidence="8">
    <location>
        <begin position="78"/>
        <end position="87"/>
    </location>
</feature>
<dbReference type="GO" id="GO:0005634">
    <property type="term" value="C:nucleus"/>
    <property type="evidence" value="ECO:0007669"/>
    <property type="project" value="UniProtKB-SubCell"/>
</dbReference>
<dbReference type="GeneID" id="36528575"/>
<evidence type="ECO:0000256" key="4">
    <source>
        <dbReference type="ARBA" id="ARBA00023008"/>
    </source>
</evidence>
<evidence type="ECO:0000256" key="7">
    <source>
        <dbReference type="ARBA" id="ARBA00023242"/>
    </source>
</evidence>
<dbReference type="GO" id="GO:0045944">
    <property type="term" value="P:positive regulation of transcription by RNA polymerase II"/>
    <property type="evidence" value="ECO:0007669"/>
    <property type="project" value="TreeGrafter"/>
</dbReference>
<dbReference type="OrthoDB" id="5600085at2759"/>
<dbReference type="STRING" id="1392255.A0A2I1CK60"/>
<dbReference type="AlphaFoldDB" id="A0A2I1CK60"/>
<keyword evidence="5" id="KW-0805">Transcription regulation</keyword>
<dbReference type="Gene3D" id="3.90.430.10">
    <property type="entry name" value="Copper fist DNA-binding domain"/>
    <property type="match status" value="1"/>
</dbReference>
<accession>A0A2I1CK60</accession>
<dbReference type="PRINTS" id="PR00617">
    <property type="entry name" value="COPPERFIST"/>
</dbReference>
<evidence type="ECO:0000256" key="2">
    <source>
        <dbReference type="ARBA" id="ARBA00022723"/>
    </source>
</evidence>
<dbReference type="Pfam" id="PF00649">
    <property type="entry name" value="Copper-fist"/>
    <property type="match status" value="1"/>
</dbReference>
<dbReference type="RefSeq" id="XP_024686604.1">
    <property type="nucleotide sequence ID" value="XM_024821249.1"/>
</dbReference>
<keyword evidence="3" id="KW-0862">Zinc</keyword>
<name>A0A2I1CK60_ASPN1</name>
<dbReference type="FunFam" id="3.90.430.10:FF:000001">
    <property type="entry name" value="Copper fist DNA-binding protein"/>
    <property type="match status" value="1"/>
</dbReference>
<comment type="caution">
    <text evidence="10">The sequence shown here is derived from an EMBL/GenBank/DDBJ whole genome shotgun (WGS) entry which is preliminary data.</text>
</comment>
<evidence type="ECO:0000256" key="3">
    <source>
        <dbReference type="ARBA" id="ARBA00022833"/>
    </source>
</evidence>
<dbReference type="InterPro" id="IPR051763">
    <property type="entry name" value="Copper_Homeo_Regul"/>
</dbReference>
<keyword evidence="4" id="KW-0186">Copper</keyword>
<dbReference type="OMA" id="YSSGDAH"/>
<evidence type="ECO:0000256" key="1">
    <source>
        <dbReference type="ARBA" id="ARBA00004123"/>
    </source>
</evidence>
<feature type="compositionally biased region" description="Low complexity" evidence="8">
    <location>
        <begin position="66"/>
        <end position="77"/>
    </location>
</feature>
<evidence type="ECO:0000313" key="11">
    <source>
        <dbReference type="Proteomes" id="UP000234474"/>
    </source>
</evidence>
<dbReference type="PANTHER" id="PTHR28088">
    <property type="entry name" value="TRANSCRIPTIONAL ACTIVATOR HAA1-RELATED"/>
    <property type="match status" value="1"/>
</dbReference>
<dbReference type="SMART" id="SM01090">
    <property type="entry name" value="Copper-fist"/>
    <property type="match status" value="1"/>
</dbReference>
<dbReference type="EMBL" id="MSZS01000001">
    <property type="protein sequence ID" value="PKX98009.1"/>
    <property type="molecule type" value="Genomic_DNA"/>
</dbReference>
<protein>
    <submittedName>
        <fullName evidence="10">Copper-fist-domain-containing protein</fullName>
    </submittedName>
</protein>
<keyword evidence="2" id="KW-0479">Metal-binding</keyword>
<keyword evidence="6" id="KW-0804">Transcription</keyword>
<evidence type="ECO:0000256" key="6">
    <source>
        <dbReference type="ARBA" id="ARBA00023163"/>
    </source>
</evidence>
<dbReference type="GO" id="GO:0006879">
    <property type="term" value="P:intracellular iron ion homeostasis"/>
    <property type="evidence" value="ECO:0007669"/>
    <property type="project" value="TreeGrafter"/>
</dbReference>
<evidence type="ECO:0000259" key="9">
    <source>
        <dbReference type="PROSITE" id="PS50073"/>
    </source>
</evidence>
<dbReference type="PANTHER" id="PTHR28088:SF5">
    <property type="entry name" value="TRANSCRIPTIONAL ACTIVATOR HAA1-RELATED"/>
    <property type="match status" value="1"/>
</dbReference>
<dbReference type="Proteomes" id="UP000234474">
    <property type="component" value="Unassembled WGS sequence"/>
</dbReference>
<dbReference type="SMART" id="SM00412">
    <property type="entry name" value="Cu_FIST"/>
    <property type="match status" value="1"/>
</dbReference>
<feature type="region of interest" description="Disordered" evidence="8">
    <location>
        <begin position="58"/>
        <end position="191"/>
    </location>
</feature>
<evidence type="ECO:0000256" key="8">
    <source>
        <dbReference type="SAM" id="MobiDB-lite"/>
    </source>
</evidence>
<dbReference type="InterPro" id="IPR036395">
    <property type="entry name" value="Cu_fist_DNA-bd_dom_sf"/>
</dbReference>
<reference evidence="11" key="1">
    <citation type="journal article" date="2018" name="Proc. Natl. Acad. Sci. U.S.A.">
        <title>Linking secondary metabolites to gene clusters through genome sequencing of six diverse Aspergillus species.</title>
        <authorList>
            <person name="Kaerboelling I."/>
            <person name="Vesth T.C."/>
            <person name="Frisvad J.C."/>
            <person name="Nybo J.L."/>
            <person name="Theobald S."/>
            <person name="Kuo A."/>
            <person name="Bowyer P."/>
            <person name="Matsuda Y."/>
            <person name="Mondo S."/>
            <person name="Lyhne E.K."/>
            <person name="Kogle M.E."/>
            <person name="Clum A."/>
            <person name="Lipzen A."/>
            <person name="Salamov A."/>
            <person name="Ngan C.Y."/>
            <person name="Daum C."/>
            <person name="Chiniquy J."/>
            <person name="Barry K."/>
            <person name="LaButti K."/>
            <person name="Haridas S."/>
            <person name="Simmons B.A."/>
            <person name="Magnuson J.K."/>
            <person name="Mortensen U.H."/>
            <person name="Larsen T.O."/>
            <person name="Grigoriev I.V."/>
            <person name="Baker S.E."/>
            <person name="Andersen M.R."/>
        </authorList>
    </citation>
    <scope>NUCLEOTIDE SEQUENCE [LARGE SCALE GENOMIC DNA]</scope>
    <source>
        <strain evidence="11">IBT 16806</strain>
    </source>
</reference>
<organism evidence="10 11">
    <name type="scientific">Aspergillus novofumigatus (strain IBT 16806)</name>
    <dbReference type="NCBI Taxonomy" id="1392255"/>
    <lineage>
        <taxon>Eukaryota</taxon>
        <taxon>Fungi</taxon>
        <taxon>Dikarya</taxon>
        <taxon>Ascomycota</taxon>
        <taxon>Pezizomycotina</taxon>
        <taxon>Eurotiomycetes</taxon>
        <taxon>Eurotiomycetidae</taxon>
        <taxon>Eurotiales</taxon>
        <taxon>Aspergillaceae</taxon>
        <taxon>Aspergillus</taxon>
        <taxon>Aspergillus subgen. Fumigati</taxon>
    </lineage>
</organism>
<keyword evidence="7" id="KW-0539">Nucleus</keyword>
<keyword evidence="11" id="KW-1185">Reference proteome</keyword>
<sequence length="191" mass="20410">MLIDGEKWACEACVRGHRVTTCKHNDRPLIRIARKGRPFSTCSVCNCTPCQAPEEHTKLRREAESKSQSSKFLQKSSGRPSRPNSAFQPIAPRPSLDSATPAASHAAISPPLAGRPSAAGAVPARRGLSVRSRSSTETDTQMRMSQSPGYSSGDAHAQCHSHPGARFTAPAAPVPVPLPVFTTAPHPRSSR</sequence>
<dbReference type="SUPFAM" id="SSF57879">
    <property type="entry name" value="Zinc domain conserved in yeast copper-regulated transcription factors"/>
    <property type="match status" value="1"/>
</dbReference>
<dbReference type="InterPro" id="IPR001083">
    <property type="entry name" value="Cu_fist_DNA-bd_dom"/>
</dbReference>
<dbReference type="GO" id="GO:0000978">
    <property type="term" value="F:RNA polymerase II cis-regulatory region sequence-specific DNA binding"/>
    <property type="evidence" value="ECO:0007669"/>
    <property type="project" value="TreeGrafter"/>
</dbReference>
<feature type="domain" description="Copper-fist" evidence="9">
    <location>
        <begin position="1"/>
        <end position="39"/>
    </location>
</feature>